<evidence type="ECO:0000256" key="5">
    <source>
        <dbReference type="ARBA" id="ARBA00022490"/>
    </source>
</evidence>
<evidence type="ECO:0000256" key="8">
    <source>
        <dbReference type="ARBA" id="ARBA00022695"/>
    </source>
</evidence>
<gene>
    <name evidence="16" type="ORF">SAMN05421804_101366</name>
</gene>
<dbReference type="GO" id="GO:0005524">
    <property type="term" value="F:ATP binding"/>
    <property type="evidence" value="ECO:0007669"/>
    <property type="project" value="UniProtKB-UniRule"/>
</dbReference>
<feature type="domain" description="YrdC-like" evidence="15">
    <location>
        <begin position="14"/>
        <end position="199"/>
    </location>
</feature>
<comment type="function">
    <text evidence="13">Required for the formation of a threonylcarbamoyl group on adenosine at position 37 (t(6)A37) in tRNAs that read codons beginning with adenine.</text>
</comment>
<evidence type="ECO:0000256" key="12">
    <source>
        <dbReference type="ARBA" id="ARBA00048366"/>
    </source>
</evidence>
<evidence type="ECO:0000256" key="4">
    <source>
        <dbReference type="ARBA" id="ARBA00015492"/>
    </source>
</evidence>
<feature type="binding site" evidence="14">
    <location>
        <position position="36"/>
    </location>
    <ligand>
        <name>L-threonine</name>
        <dbReference type="ChEBI" id="CHEBI:57926"/>
    </ligand>
</feature>
<keyword evidence="7 13" id="KW-0819">tRNA processing</keyword>
<dbReference type="RefSeq" id="WP_031573315.1">
    <property type="nucleotide sequence ID" value="NZ_FNDZ01000001.1"/>
</dbReference>
<dbReference type="EMBL" id="FNDZ01000001">
    <property type="protein sequence ID" value="SDH97866.1"/>
    <property type="molecule type" value="Genomic_DNA"/>
</dbReference>
<dbReference type="PROSITE" id="PS51163">
    <property type="entry name" value="YRDC"/>
    <property type="match status" value="1"/>
</dbReference>
<dbReference type="EC" id="2.7.7.87" evidence="3 13"/>
<evidence type="ECO:0000256" key="13">
    <source>
        <dbReference type="PIRNR" id="PIRNR004930"/>
    </source>
</evidence>
<dbReference type="InterPro" id="IPR005145">
    <property type="entry name" value="Sua5_C"/>
</dbReference>
<keyword evidence="9 13" id="KW-0547">Nucleotide-binding</keyword>
<feature type="binding site" evidence="14">
    <location>
        <position position="121"/>
    </location>
    <ligand>
        <name>L-threonine</name>
        <dbReference type="ChEBI" id="CHEBI:57926"/>
    </ligand>
</feature>
<feature type="binding site" evidence="14">
    <location>
        <position position="151"/>
    </location>
    <ligand>
        <name>ATP</name>
        <dbReference type="ChEBI" id="CHEBI:30616"/>
    </ligand>
</feature>
<evidence type="ECO:0000256" key="1">
    <source>
        <dbReference type="ARBA" id="ARBA00004496"/>
    </source>
</evidence>
<dbReference type="AlphaFoldDB" id="A0A1G8GTY8"/>
<protein>
    <recommendedName>
        <fullName evidence="4 13">Threonylcarbamoyl-AMP synthase</fullName>
        <shortName evidence="13">TC-AMP synthase</shortName>
        <ecNumber evidence="3 13">2.7.7.87</ecNumber>
    </recommendedName>
    <alternativeName>
        <fullName evidence="11 13">L-threonylcarbamoyladenylate synthase</fullName>
    </alternativeName>
</protein>
<feature type="binding site" evidence="14">
    <location>
        <position position="68"/>
    </location>
    <ligand>
        <name>L-threonine</name>
        <dbReference type="ChEBI" id="CHEBI:57926"/>
    </ligand>
</feature>
<feature type="binding site" evidence="14">
    <location>
        <position position="141"/>
    </location>
    <ligand>
        <name>L-threonine</name>
        <dbReference type="ChEBI" id="CHEBI:57926"/>
    </ligand>
</feature>
<dbReference type="GO" id="GO:0003725">
    <property type="term" value="F:double-stranded RNA binding"/>
    <property type="evidence" value="ECO:0007669"/>
    <property type="project" value="UniProtKB-UniRule"/>
</dbReference>
<dbReference type="SUPFAM" id="SSF55821">
    <property type="entry name" value="YrdC/RibB"/>
    <property type="match status" value="1"/>
</dbReference>
<dbReference type="Proteomes" id="UP000183255">
    <property type="component" value="Unassembled WGS sequence"/>
</dbReference>
<evidence type="ECO:0000313" key="17">
    <source>
        <dbReference type="Proteomes" id="UP000183255"/>
    </source>
</evidence>
<keyword evidence="10 13" id="KW-0067">ATP-binding</keyword>
<dbReference type="InterPro" id="IPR017945">
    <property type="entry name" value="DHBP_synth_RibB-like_a/b_dom"/>
</dbReference>
<dbReference type="GO" id="GO:0005737">
    <property type="term" value="C:cytoplasm"/>
    <property type="evidence" value="ECO:0007669"/>
    <property type="project" value="UniProtKB-SubCell"/>
</dbReference>
<evidence type="ECO:0000256" key="9">
    <source>
        <dbReference type="ARBA" id="ARBA00022741"/>
    </source>
</evidence>
<dbReference type="Pfam" id="PF03481">
    <property type="entry name" value="Sua5_C"/>
    <property type="match status" value="1"/>
</dbReference>
<keyword evidence="8 13" id="KW-0548">Nucleotidyltransferase</keyword>
<dbReference type="NCBIfam" id="TIGR00057">
    <property type="entry name" value="L-threonylcarbamoyladenylate synthase"/>
    <property type="match status" value="1"/>
</dbReference>
<feature type="binding site" evidence="14">
    <location>
        <position position="195"/>
    </location>
    <ligand>
        <name>ATP</name>
        <dbReference type="ChEBI" id="CHEBI:30616"/>
    </ligand>
</feature>
<evidence type="ECO:0000256" key="2">
    <source>
        <dbReference type="ARBA" id="ARBA00007663"/>
    </source>
</evidence>
<feature type="binding site" evidence="14">
    <location>
        <position position="181"/>
    </location>
    <ligand>
        <name>L-threonine</name>
        <dbReference type="ChEBI" id="CHEBI:57926"/>
    </ligand>
</feature>
<feature type="binding site" evidence="14">
    <location>
        <position position="59"/>
    </location>
    <ligand>
        <name>ATP</name>
        <dbReference type="ChEBI" id="CHEBI:30616"/>
    </ligand>
</feature>
<name>A0A1G8GTY8_9CLOT</name>
<evidence type="ECO:0000256" key="3">
    <source>
        <dbReference type="ARBA" id="ARBA00012584"/>
    </source>
</evidence>
<dbReference type="PIRSF" id="PIRSF004930">
    <property type="entry name" value="Tln_factor_SUA5"/>
    <property type="match status" value="1"/>
</dbReference>
<organism evidence="16 17">
    <name type="scientific">Proteiniclasticum ruminis</name>
    <dbReference type="NCBI Taxonomy" id="398199"/>
    <lineage>
        <taxon>Bacteria</taxon>
        <taxon>Bacillati</taxon>
        <taxon>Bacillota</taxon>
        <taxon>Clostridia</taxon>
        <taxon>Eubacteriales</taxon>
        <taxon>Clostridiaceae</taxon>
        <taxon>Proteiniclasticum</taxon>
    </lineage>
</organism>
<evidence type="ECO:0000256" key="10">
    <source>
        <dbReference type="ARBA" id="ARBA00022840"/>
    </source>
</evidence>
<accession>A0A1G8GTY8</accession>
<dbReference type="FunFam" id="3.40.50.11030:FF:000001">
    <property type="entry name" value="Threonylcarbamoyl-AMP synthase"/>
    <property type="match status" value="1"/>
</dbReference>
<reference evidence="16 17" key="1">
    <citation type="submission" date="2016-10" db="EMBL/GenBank/DDBJ databases">
        <authorList>
            <person name="de Groot N.N."/>
        </authorList>
    </citation>
    <scope>NUCLEOTIDE SEQUENCE [LARGE SCALE GENOMIC DNA]</scope>
    <source>
        <strain evidence="16 17">CGMCC 1.5058</strain>
    </source>
</reference>
<dbReference type="PANTHER" id="PTHR17490">
    <property type="entry name" value="SUA5"/>
    <property type="match status" value="1"/>
</dbReference>
<dbReference type="GO" id="GO:0061710">
    <property type="term" value="F:L-threonylcarbamoyladenylate synthase"/>
    <property type="evidence" value="ECO:0007669"/>
    <property type="project" value="UniProtKB-EC"/>
</dbReference>
<sequence>MDTKKVNLRKGLEEDVFLSAGEVLRSGGTVAFPTETVYGLGADALNPSAVKKIFEAKGRPQDNPLIIHVADWDLSPYAKEIPEKAREMMNEFWPGPLTIILKKTEVVPLETSAGLDSVGIRMPSNEVARALIRALGHPIAAPSANISGRPSPTNFERCVEDLDGKVDMIIGDGSSIVGLESTIVDYSVTPPRLLRPGYITYEDLLRVDEEVVYEEAKTKVEEEEVPKAPGMKYRHYAPKAPMTIFRGEKQKVENEILRQIEEMIKFGKTVGVFAPIERKSVYNGKNIIFVSMGTQKDLDEVARNLFEGLRRFDDAQVDVILSEGFQETGVSRAIMNRLKKAASFHIIEV</sequence>
<feature type="binding site" evidence="14">
    <location>
        <position position="63"/>
    </location>
    <ligand>
        <name>ATP</name>
        <dbReference type="ChEBI" id="CHEBI:30616"/>
    </ligand>
</feature>
<keyword evidence="5 13" id="KW-0963">Cytoplasm</keyword>
<evidence type="ECO:0000256" key="11">
    <source>
        <dbReference type="ARBA" id="ARBA00029774"/>
    </source>
</evidence>
<feature type="binding site" evidence="14">
    <location>
        <position position="143"/>
    </location>
    <ligand>
        <name>ATP</name>
        <dbReference type="ChEBI" id="CHEBI:30616"/>
    </ligand>
</feature>
<evidence type="ECO:0000313" key="16">
    <source>
        <dbReference type="EMBL" id="SDH97866.1"/>
    </source>
</evidence>
<dbReference type="Gene3D" id="3.40.50.11030">
    <property type="entry name" value="Threonylcarbamoyl-AMP synthase, C-terminal domain"/>
    <property type="match status" value="1"/>
</dbReference>
<evidence type="ECO:0000259" key="15">
    <source>
        <dbReference type="PROSITE" id="PS51163"/>
    </source>
</evidence>
<dbReference type="FunFam" id="3.90.870.10:FF:000009">
    <property type="entry name" value="Threonylcarbamoyl-AMP synthase, putative"/>
    <property type="match status" value="1"/>
</dbReference>
<dbReference type="GO" id="GO:0000049">
    <property type="term" value="F:tRNA binding"/>
    <property type="evidence" value="ECO:0007669"/>
    <property type="project" value="TreeGrafter"/>
</dbReference>
<comment type="subcellular location">
    <subcellularLocation>
        <location evidence="1 13">Cytoplasm</location>
    </subcellularLocation>
</comment>
<proteinExistence type="inferred from homology"/>
<evidence type="ECO:0000256" key="6">
    <source>
        <dbReference type="ARBA" id="ARBA00022679"/>
    </source>
</evidence>
<dbReference type="InterPro" id="IPR006070">
    <property type="entry name" value="Sua5-like_dom"/>
</dbReference>
<dbReference type="Gene3D" id="3.90.870.10">
    <property type="entry name" value="DHBP synthase"/>
    <property type="match status" value="1"/>
</dbReference>
<comment type="catalytic activity">
    <reaction evidence="12 13">
        <text>L-threonine + hydrogencarbonate + ATP = L-threonylcarbamoyladenylate + diphosphate + H2O</text>
        <dbReference type="Rhea" id="RHEA:36407"/>
        <dbReference type="ChEBI" id="CHEBI:15377"/>
        <dbReference type="ChEBI" id="CHEBI:17544"/>
        <dbReference type="ChEBI" id="CHEBI:30616"/>
        <dbReference type="ChEBI" id="CHEBI:33019"/>
        <dbReference type="ChEBI" id="CHEBI:57926"/>
        <dbReference type="ChEBI" id="CHEBI:73682"/>
        <dbReference type="EC" id="2.7.7.87"/>
    </reaction>
</comment>
<comment type="similarity">
    <text evidence="2 13">Belongs to the SUA5 family.</text>
</comment>
<evidence type="ECO:0000256" key="7">
    <source>
        <dbReference type="ARBA" id="ARBA00022694"/>
    </source>
</evidence>
<dbReference type="InterPro" id="IPR010923">
    <property type="entry name" value="T(6)A37_SUA5"/>
</dbReference>
<keyword evidence="6 13" id="KW-0808">Transferase</keyword>
<dbReference type="PANTHER" id="PTHR17490:SF16">
    <property type="entry name" value="THREONYLCARBAMOYL-AMP SYNTHASE"/>
    <property type="match status" value="1"/>
</dbReference>
<dbReference type="GO" id="GO:0008033">
    <property type="term" value="P:tRNA processing"/>
    <property type="evidence" value="ECO:0007669"/>
    <property type="project" value="UniProtKB-KW"/>
</dbReference>
<dbReference type="GO" id="GO:0006450">
    <property type="term" value="P:regulation of translational fidelity"/>
    <property type="evidence" value="ECO:0007669"/>
    <property type="project" value="TreeGrafter"/>
</dbReference>
<feature type="binding site" evidence="14">
    <location>
        <position position="236"/>
    </location>
    <ligand>
        <name>ATP</name>
        <dbReference type="ChEBI" id="CHEBI:30616"/>
    </ligand>
</feature>
<dbReference type="InterPro" id="IPR050156">
    <property type="entry name" value="TC-AMP_synthase_SUA5"/>
</dbReference>
<dbReference type="Pfam" id="PF01300">
    <property type="entry name" value="Sua5_yciO_yrdC"/>
    <property type="match status" value="1"/>
</dbReference>
<dbReference type="InterPro" id="IPR038385">
    <property type="entry name" value="Sua5/YwlC_C"/>
</dbReference>
<evidence type="ECO:0000256" key="14">
    <source>
        <dbReference type="PIRSR" id="PIRSR004930-1"/>
    </source>
</evidence>